<proteinExistence type="predicted"/>
<sequence>MSQEEVSKLRHLMEFEATRTEPPLAWPRTPDIPAGRYVDPRFFALEQEHVWRKSWLLAAHIDEVPEPGCFMLWENTGQPIVITHAEDGQINAFYNTCSHRGAPVVTQPSGKKKRLTCAYHGWSYDHSGALCAIRDPEDFHDLDLSQRGLQPVRCERFGNLIFVNLDPQAMTLLEWLGPIADEWEEFQFHNCRLAARHIFDLDCNWKIAMEANTEVYHVRSIHPTTVAPILDDRRNVNTLYANGHGRMVAPTPAGKSSLEAVAAPPDIAQIDGVGEIGRTCTQSYGLFPNYVSPLSQFAIPPILFWPNGINKCRMETWTMAPAWKEGMKPNLWTENDGASLCQVLLEDTQFGEKIQKSMESLGFKGVPLSYQEARIYHWNEAADRMIGIDNIPEELRVAQVIGEEWIYPNDPRLEQMA</sequence>
<evidence type="ECO:0000313" key="8">
    <source>
        <dbReference type="EMBL" id="MCX2982199.1"/>
    </source>
</evidence>
<evidence type="ECO:0000259" key="7">
    <source>
        <dbReference type="PROSITE" id="PS51296"/>
    </source>
</evidence>
<protein>
    <submittedName>
        <fullName evidence="8">Aromatic ring-hydroxylating dioxygenase subunit alpha</fullName>
    </submittedName>
</protein>
<dbReference type="Pfam" id="PF00355">
    <property type="entry name" value="Rieske"/>
    <property type="match status" value="1"/>
</dbReference>
<evidence type="ECO:0000256" key="2">
    <source>
        <dbReference type="ARBA" id="ARBA00022714"/>
    </source>
</evidence>
<evidence type="ECO:0000256" key="3">
    <source>
        <dbReference type="ARBA" id="ARBA00022723"/>
    </source>
</evidence>
<evidence type="ECO:0000256" key="4">
    <source>
        <dbReference type="ARBA" id="ARBA00023002"/>
    </source>
</evidence>
<comment type="caution">
    <text evidence="8">The sequence shown here is derived from an EMBL/GenBank/DDBJ whole genome shotgun (WGS) entry which is preliminary data.</text>
</comment>
<dbReference type="PANTHER" id="PTHR43756">
    <property type="entry name" value="CHOLINE MONOOXYGENASE, CHLOROPLASTIC"/>
    <property type="match status" value="1"/>
</dbReference>
<dbReference type="InterPro" id="IPR017941">
    <property type="entry name" value="Rieske_2Fe-2S"/>
</dbReference>
<evidence type="ECO:0000256" key="6">
    <source>
        <dbReference type="ARBA" id="ARBA00023014"/>
    </source>
</evidence>
<keyword evidence="5" id="KW-0408">Iron</keyword>
<dbReference type="InterPro" id="IPR001663">
    <property type="entry name" value="Rng_hydr_dOase-A"/>
</dbReference>
<dbReference type="Gene3D" id="3.90.380.10">
    <property type="entry name" value="Naphthalene 1,2-dioxygenase Alpha Subunit, Chain A, domain 1"/>
    <property type="match status" value="1"/>
</dbReference>
<keyword evidence="8" id="KW-0223">Dioxygenase</keyword>
<dbReference type="InterPro" id="IPR036922">
    <property type="entry name" value="Rieske_2Fe-2S_sf"/>
</dbReference>
<dbReference type="PROSITE" id="PS51296">
    <property type="entry name" value="RIESKE"/>
    <property type="match status" value="1"/>
</dbReference>
<dbReference type="EMBL" id="SHNN01000003">
    <property type="protein sequence ID" value="MCX2982199.1"/>
    <property type="molecule type" value="Genomic_DNA"/>
</dbReference>
<accession>A0ABT3TLB5</accession>
<dbReference type="CDD" id="cd00680">
    <property type="entry name" value="RHO_alpha_C"/>
    <property type="match status" value="1"/>
</dbReference>
<keyword evidence="6" id="KW-0411">Iron-sulfur</keyword>
<dbReference type="GO" id="GO:0051213">
    <property type="term" value="F:dioxygenase activity"/>
    <property type="evidence" value="ECO:0007669"/>
    <property type="project" value="UniProtKB-KW"/>
</dbReference>
<reference evidence="8" key="1">
    <citation type="submission" date="2019-02" db="EMBL/GenBank/DDBJ databases">
        <authorList>
            <person name="Li S.-H."/>
        </authorList>
    </citation>
    <scope>NUCLEOTIDE SEQUENCE</scope>
    <source>
        <strain evidence="8">IMCC14734</strain>
    </source>
</reference>
<evidence type="ECO:0000256" key="1">
    <source>
        <dbReference type="ARBA" id="ARBA00001962"/>
    </source>
</evidence>
<dbReference type="PANTHER" id="PTHR43756:SF5">
    <property type="entry name" value="CHOLINE MONOOXYGENASE, CHLOROPLASTIC"/>
    <property type="match status" value="1"/>
</dbReference>
<dbReference type="InterPro" id="IPR015879">
    <property type="entry name" value="Ring_hydroxy_dOase_asu_C_dom"/>
</dbReference>
<gene>
    <name evidence="8" type="ORF">EYC98_15160</name>
</gene>
<dbReference type="Gene3D" id="2.102.10.10">
    <property type="entry name" value="Rieske [2Fe-2S] iron-sulphur domain"/>
    <property type="match status" value="1"/>
</dbReference>
<keyword evidence="3" id="KW-0479">Metal-binding</keyword>
<keyword evidence="4" id="KW-0560">Oxidoreductase</keyword>
<name>A0ABT3TLB5_9GAMM</name>
<organism evidence="8 9">
    <name type="scientific">Candidatus Litorirhabdus singularis</name>
    <dbReference type="NCBI Taxonomy" id="2518993"/>
    <lineage>
        <taxon>Bacteria</taxon>
        <taxon>Pseudomonadati</taxon>
        <taxon>Pseudomonadota</taxon>
        <taxon>Gammaproteobacteria</taxon>
        <taxon>Cellvibrionales</taxon>
        <taxon>Halieaceae</taxon>
        <taxon>Candidatus Litorirhabdus</taxon>
    </lineage>
</organism>
<feature type="domain" description="Rieske" evidence="7">
    <location>
        <begin position="55"/>
        <end position="163"/>
    </location>
</feature>
<dbReference type="CDD" id="cd03469">
    <property type="entry name" value="Rieske_RO_Alpha_N"/>
    <property type="match status" value="1"/>
</dbReference>
<dbReference type="Pfam" id="PF00848">
    <property type="entry name" value="Ring_hydroxyl_A"/>
    <property type="match status" value="1"/>
</dbReference>
<dbReference type="SUPFAM" id="SSF50022">
    <property type="entry name" value="ISP domain"/>
    <property type="match status" value="1"/>
</dbReference>
<dbReference type="PRINTS" id="PR00090">
    <property type="entry name" value="RNGDIOXGNASE"/>
</dbReference>
<comment type="cofactor">
    <cofactor evidence="1">
        <name>Fe cation</name>
        <dbReference type="ChEBI" id="CHEBI:24875"/>
    </cofactor>
</comment>
<keyword evidence="2" id="KW-0001">2Fe-2S</keyword>
<dbReference type="Proteomes" id="UP001143362">
    <property type="component" value="Unassembled WGS sequence"/>
</dbReference>
<dbReference type="SUPFAM" id="SSF55961">
    <property type="entry name" value="Bet v1-like"/>
    <property type="match status" value="1"/>
</dbReference>
<evidence type="ECO:0000256" key="5">
    <source>
        <dbReference type="ARBA" id="ARBA00023004"/>
    </source>
</evidence>
<evidence type="ECO:0000313" key="9">
    <source>
        <dbReference type="Proteomes" id="UP001143362"/>
    </source>
</evidence>
<keyword evidence="9" id="KW-1185">Reference proteome</keyword>